<evidence type="ECO:0000256" key="3">
    <source>
        <dbReference type="ARBA" id="ARBA00022729"/>
    </source>
</evidence>
<name>A0A3B0UZM3_9ZZZZ</name>
<sequence>EETTAEEVIKVEGTAAEEPAAEIADTETVVTTGTICVSAFDDQNGNGDREDATEGLQGDAAITIFRGGSTVSTYITDGSSEPYCFENLTPDTYQVQIFPPANYQPTTSPSWAVSVAEGARISVGFGTRLVDETAVADIISADTSAADDTVVSAPADDAEATPADEGGFFSSIGGIAFAIAAVLVLLAGVGVVMLRRG</sequence>
<keyword evidence="2" id="KW-0964">Secreted</keyword>
<dbReference type="InterPro" id="IPR013783">
    <property type="entry name" value="Ig-like_fold"/>
</dbReference>
<accession>A0A3B0UZM3</accession>
<protein>
    <recommendedName>
        <fullName evidence="5">SD-repeat containing protein B domain-containing protein</fullName>
    </recommendedName>
</protein>
<evidence type="ECO:0000313" key="6">
    <source>
        <dbReference type="EMBL" id="VAW30069.1"/>
    </source>
</evidence>
<evidence type="ECO:0000259" key="5">
    <source>
        <dbReference type="Pfam" id="PF17210"/>
    </source>
</evidence>
<feature type="non-terminal residue" evidence="6">
    <location>
        <position position="1"/>
    </location>
</feature>
<evidence type="ECO:0000256" key="2">
    <source>
        <dbReference type="ARBA" id="ARBA00022525"/>
    </source>
</evidence>
<evidence type="ECO:0000256" key="1">
    <source>
        <dbReference type="ARBA" id="ARBA00004613"/>
    </source>
</evidence>
<keyword evidence="4" id="KW-1133">Transmembrane helix</keyword>
<dbReference type="Pfam" id="PF17210">
    <property type="entry name" value="SdrD_B"/>
    <property type="match status" value="1"/>
</dbReference>
<reference evidence="6" key="1">
    <citation type="submission" date="2018-06" db="EMBL/GenBank/DDBJ databases">
        <authorList>
            <person name="Zhirakovskaya E."/>
        </authorList>
    </citation>
    <scope>NUCLEOTIDE SEQUENCE</scope>
</reference>
<evidence type="ECO:0000256" key="4">
    <source>
        <dbReference type="SAM" id="Phobius"/>
    </source>
</evidence>
<comment type="subcellular location">
    <subcellularLocation>
        <location evidence="1">Secreted</location>
    </subcellularLocation>
</comment>
<dbReference type="GO" id="GO:0005576">
    <property type="term" value="C:extracellular region"/>
    <property type="evidence" value="ECO:0007669"/>
    <property type="project" value="UniProtKB-SubCell"/>
</dbReference>
<gene>
    <name evidence="6" type="ORF">MNBD_CHLOROFLEXI01-2793</name>
</gene>
<keyword evidence="4" id="KW-0812">Transmembrane</keyword>
<keyword evidence="3" id="KW-0732">Signal</keyword>
<proteinExistence type="predicted"/>
<dbReference type="AlphaFoldDB" id="A0A3B0UZM3"/>
<feature type="domain" description="SD-repeat containing protein B" evidence="5">
    <location>
        <begin position="39"/>
        <end position="108"/>
    </location>
</feature>
<dbReference type="SUPFAM" id="SSF117074">
    <property type="entry name" value="Hypothetical protein PA1324"/>
    <property type="match status" value="1"/>
</dbReference>
<dbReference type="Gene3D" id="2.60.40.10">
    <property type="entry name" value="Immunoglobulins"/>
    <property type="match status" value="1"/>
</dbReference>
<feature type="transmembrane region" description="Helical" evidence="4">
    <location>
        <begin position="168"/>
        <end position="194"/>
    </location>
</feature>
<keyword evidence="4" id="KW-0472">Membrane</keyword>
<dbReference type="InterPro" id="IPR033764">
    <property type="entry name" value="Sdr_B"/>
</dbReference>
<dbReference type="EMBL" id="UOEU01000025">
    <property type="protein sequence ID" value="VAW30069.1"/>
    <property type="molecule type" value="Genomic_DNA"/>
</dbReference>
<organism evidence="6">
    <name type="scientific">hydrothermal vent metagenome</name>
    <dbReference type="NCBI Taxonomy" id="652676"/>
    <lineage>
        <taxon>unclassified sequences</taxon>
        <taxon>metagenomes</taxon>
        <taxon>ecological metagenomes</taxon>
    </lineage>
</organism>